<feature type="signal peptide" evidence="1">
    <location>
        <begin position="1"/>
        <end position="33"/>
    </location>
</feature>
<evidence type="ECO:0000313" key="3">
    <source>
        <dbReference type="Proteomes" id="UP000054804"/>
    </source>
</evidence>
<evidence type="ECO:0000256" key="1">
    <source>
        <dbReference type="SAM" id="SignalP"/>
    </source>
</evidence>
<keyword evidence="3" id="KW-1185">Reference proteome</keyword>
<gene>
    <name evidence="2" type="ORF">AT728_07180</name>
</gene>
<accession>A0A0W7X7P6</accession>
<organism evidence="2 3">
    <name type="scientific">Streptomyces silvensis</name>
    <dbReference type="NCBI Taxonomy" id="1765722"/>
    <lineage>
        <taxon>Bacteria</taxon>
        <taxon>Bacillati</taxon>
        <taxon>Actinomycetota</taxon>
        <taxon>Actinomycetes</taxon>
        <taxon>Kitasatosporales</taxon>
        <taxon>Streptomycetaceae</taxon>
        <taxon>Streptomyces</taxon>
    </lineage>
</organism>
<evidence type="ECO:0008006" key="4">
    <source>
        <dbReference type="Google" id="ProtNLM"/>
    </source>
</evidence>
<dbReference type="RefSeq" id="WP_058846970.1">
    <property type="nucleotide sequence ID" value="NZ_LOCL01000029.1"/>
</dbReference>
<feature type="chain" id="PRO_5006937130" description="Endonuclease" evidence="1">
    <location>
        <begin position="34"/>
        <end position="63"/>
    </location>
</feature>
<dbReference type="Proteomes" id="UP000054804">
    <property type="component" value="Unassembled WGS sequence"/>
</dbReference>
<name>A0A0W7X7P6_9ACTN</name>
<protein>
    <recommendedName>
        <fullName evidence="4">Endonuclease</fullName>
    </recommendedName>
</protein>
<evidence type="ECO:0000313" key="2">
    <source>
        <dbReference type="EMBL" id="KUF18811.1"/>
    </source>
</evidence>
<comment type="caution">
    <text evidence="2">The sequence shown here is derived from an EMBL/GenBank/DDBJ whole genome shotgun (WGS) entry which is preliminary data.</text>
</comment>
<reference evidence="2 3" key="1">
    <citation type="submission" date="2015-12" db="EMBL/GenBank/DDBJ databases">
        <title>Draft genome sequence of Streptomyces silvensis ATCC 53525, a producer of novel hormone antagonists.</title>
        <authorList>
            <person name="Johnston C.W."/>
            <person name="Li Y."/>
            <person name="Magarvey N.A."/>
        </authorList>
    </citation>
    <scope>NUCLEOTIDE SEQUENCE [LARGE SCALE GENOMIC DNA]</scope>
    <source>
        <strain evidence="2 3">ATCC 53525</strain>
    </source>
</reference>
<keyword evidence="1" id="KW-0732">Signal</keyword>
<proteinExistence type="predicted"/>
<dbReference type="AlphaFoldDB" id="A0A0W7X7P6"/>
<sequence length="63" mass="6254">MPHSTPRAYTVGAASVALAVTAALAATAPTATAAVPAKPAAEATPSLKVLTYNAFLFSKIAQL</sequence>
<dbReference type="EMBL" id="LOCL01000029">
    <property type="protein sequence ID" value="KUF18811.1"/>
    <property type="molecule type" value="Genomic_DNA"/>
</dbReference>